<evidence type="ECO:0000256" key="1">
    <source>
        <dbReference type="ARBA" id="ARBA00007471"/>
    </source>
</evidence>
<dbReference type="AlphaFoldDB" id="A0A6G1SG71"/>
<feature type="domain" description="Myotubularin phosphatase" evidence="2">
    <location>
        <begin position="123"/>
        <end position="508"/>
    </location>
</feature>
<dbReference type="Pfam" id="PF21098">
    <property type="entry name" value="PH-GRAM_MTMR6-like"/>
    <property type="match status" value="1"/>
</dbReference>
<dbReference type="GO" id="GO:0005737">
    <property type="term" value="C:cytoplasm"/>
    <property type="evidence" value="ECO:0007669"/>
    <property type="project" value="TreeGrafter"/>
</dbReference>
<dbReference type="GO" id="GO:0046856">
    <property type="term" value="P:phosphatidylinositol dephosphorylation"/>
    <property type="evidence" value="ECO:0007669"/>
    <property type="project" value="TreeGrafter"/>
</dbReference>
<dbReference type="PROSITE" id="PS51339">
    <property type="entry name" value="PPASE_MYOTUBULARIN"/>
    <property type="match status" value="1"/>
</dbReference>
<dbReference type="PANTHER" id="PTHR10807">
    <property type="entry name" value="MYOTUBULARIN-RELATED"/>
    <property type="match status" value="1"/>
</dbReference>
<dbReference type="SUPFAM" id="SSF52799">
    <property type="entry name" value="(Phosphotyrosine protein) phosphatases II"/>
    <property type="match status" value="1"/>
</dbReference>
<protein>
    <submittedName>
        <fullName evidence="3">Myotubularin-related protein 9</fullName>
    </submittedName>
</protein>
<name>A0A6G1SG71_9ACAR</name>
<gene>
    <name evidence="3" type="primary">MTMR9</name>
    <name evidence="3" type="ORF">g.2623</name>
</gene>
<dbReference type="InterPro" id="IPR048994">
    <property type="entry name" value="PH-GRAM_MTMR6-9"/>
</dbReference>
<accession>A0A6G1SG71</accession>
<dbReference type="CDD" id="cd14536">
    <property type="entry name" value="PTP-MTMR9"/>
    <property type="match status" value="1"/>
</dbReference>
<dbReference type="PANTHER" id="PTHR10807:SF73">
    <property type="entry name" value="LD06050P"/>
    <property type="match status" value="1"/>
</dbReference>
<dbReference type="InterPro" id="IPR011993">
    <property type="entry name" value="PH-like_dom_sf"/>
</dbReference>
<sequence length="558" mass="64358">MEFAELIKVPKLNDVILRRPLCPPTEVVMCITGHHIILSSRASNDDELWILHVMVDSLERRQSNKQNSIIIKCKNFQVIQLDIRGQEDLKCVADSIDWLSNLDDPRLMYPFYYCRNFDIIEDGWQTFDLEREYRKLLKLSNTSHENPNWRISNANTDFKLCPTYPEQVIVPRSITDESLVKVANFRCLGRFPVLSYLHKLNQAVIMRSGQPMVGPGNKRCKDDERMLTAIIGNQRGHIIDTRHENIAQLAKTKGGGHEPEAYYPLLRRCHKPIPRYHTLIDSLHKLIEGCQDKSSTTEKWLSTLENSNWLGHVQNVLESACVVAQCVDHEGASVLVHGSEGMDSTLQVCSLAQIILDPDCRTVQGFEALIEREWLQAGHPFATRCKHLAFAPTNIGNPDKKEFSPVFLLFMDCVWQIMQQFACSFEFTEDFLILVIDNVYGSEFGTFLANCTKERHEFEIPIRTTSLWSYINRPQVLVDCLNPVYEPNEKAIWPSVAAQSLELWESVYLRWIIDMKFKKKAKQRLKYIREEQKKLRAEGDQLRMRLAASSTLPLKASF</sequence>
<dbReference type="InterPro" id="IPR010569">
    <property type="entry name" value="Myotubularin-like_Pase_dom"/>
</dbReference>
<dbReference type="Gene3D" id="2.30.29.30">
    <property type="entry name" value="Pleckstrin-homology domain (PH domain)/Phosphotyrosine-binding domain (PTB)"/>
    <property type="match status" value="1"/>
</dbReference>
<dbReference type="SUPFAM" id="SSF50729">
    <property type="entry name" value="PH domain-like"/>
    <property type="match status" value="1"/>
</dbReference>
<proteinExistence type="inferred from homology"/>
<dbReference type="Pfam" id="PF06602">
    <property type="entry name" value="Myotub-related"/>
    <property type="match status" value="1"/>
</dbReference>
<dbReference type="GO" id="GO:0010507">
    <property type="term" value="P:negative regulation of autophagy"/>
    <property type="evidence" value="ECO:0007669"/>
    <property type="project" value="TreeGrafter"/>
</dbReference>
<evidence type="ECO:0000313" key="3">
    <source>
        <dbReference type="EMBL" id="MDE48972.1"/>
    </source>
</evidence>
<evidence type="ECO:0000259" key="2">
    <source>
        <dbReference type="PROSITE" id="PS51339"/>
    </source>
</evidence>
<dbReference type="InterPro" id="IPR029021">
    <property type="entry name" value="Prot-tyrosine_phosphatase-like"/>
</dbReference>
<organism evidence="3">
    <name type="scientific">Aceria tosichella</name>
    <name type="common">wheat curl mite</name>
    <dbReference type="NCBI Taxonomy" id="561515"/>
    <lineage>
        <taxon>Eukaryota</taxon>
        <taxon>Metazoa</taxon>
        <taxon>Ecdysozoa</taxon>
        <taxon>Arthropoda</taxon>
        <taxon>Chelicerata</taxon>
        <taxon>Arachnida</taxon>
        <taxon>Acari</taxon>
        <taxon>Acariformes</taxon>
        <taxon>Trombidiformes</taxon>
        <taxon>Prostigmata</taxon>
        <taxon>Eupodina</taxon>
        <taxon>Eriophyoidea</taxon>
        <taxon>Eriophyidae</taxon>
        <taxon>Eriophyinae</taxon>
        <taxon>Aceriini</taxon>
        <taxon>Aceria</taxon>
    </lineage>
</organism>
<dbReference type="EMBL" id="GGYP01004201">
    <property type="protein sequence ID" value="MDE48972.1"/>
    <property type="molecule type" value="Transcribed_RNA"/>
</dbReference>
<reference evidence="3" key="1">
    <citation type="submission" date="2018-10" db="EMBL/GenBank/DDBJ databases">
        <title>Transcriptome assembly of Aceria tosichella (Wheat curl mite) Type 2.</title>
        <authorList>
            <person name="Scully E.D."/>
            <person name="Geib S.M."/>
            <person name="Palmer N.A."/>
            <person name="Gupta A.K."/>
            <person name="Sarath G."/>
            <person name="Tatineni S."/>
        </authorList>
    </citation>
    <scope>NUCLEOTIDE SEQUENCE</scope>
    <source>
        <strain evidence="3">LincolnNE</strain>
    </source>
</reference>
<dbReference type="InterPro" id="IPR030564">
    <property type="entry name" value="Myotubularin"/>
</dbReference>
<dbReference type="GO" id="GO:0019903">
    <property type="term" value="F:protein phosphatase binding"/>
    <property type="evidence" value="ECO:0007669"/>
    <property type="project" value="TreeGrafter"/>
</dbReference>
<comment type="similarity">
    <text evidence="1">Belongs to the protein-tyrosine phosphatase family. Non-receptor class myotubularin subfamily.</text>
</comment>